<keyword evidence="2" id="KW-1185">Reference proteome</keyword>
<evidence type="ECO:0000313" key="1">
    <source>
        <dbReference type="EMBL" id="KAJ8886608.1"/>
    </source>
</evidence>
<accession>A0ABQ9HQG2</accession>
<proteinExistence type="predicted"/>
<evidence type="ECO:0000313" key="2">
    <source>
        <dbReference type="Proteomes" id="UP001159363"/>
    </source>
</evidence>
<gene>
    <name evidence="1" type="ORF">PR048_012820</name>
</gene>
<organism evidence="1 2">
    <name type="scientific">Dryococelus australis</name>
    <dbReference type="NCBI Taxonomy" id="614101"/>
    <lineage>
        <taxon>Eukaryota</taxon>
        <taxon>Metazoa</taxon>
        <taxon>Ecdysozoa</taxon>
        <taxon>Arthropoda</taxon>
        <taxon>Hexapoda</taxon>
        <taxon>Insecta</taxon>
        <taxon>Pterygota</taxon>
        <taxon>Neoptera</taxon>
        <taxon>Polyneoptera</taxon>
        <taxon>Phasmatodea</taxon>
        <taxon>Verophasmatodea</taxon>
        <taxon>Anareolatae</taxon>
        <taxon>Phasmatidae</taxon>
        <taxon>Eurycanthinae</taxon>
        <taxon>Dryococelus</taxon>
    </lineage>
</organism>
<sequence>MSHGRVDVALCSTAGTTPLQLQAHTDPPADKVNSMQAQVTYSPVCITSCMTQAANASHTHASLHHTFGIYPKTVHWGEIRQEDLSASETQYLFHEPRAQRTNEFTYIKGSTTSCLYTSMLCHWFYRCFEYAILLHATAGCKFTPSEMPSKLAAMFVMYAVIDTVAAEWLSSSPHASANWVQSPPEFSHVGIVPDDAAGRWDFSGISHFPTPSFYCSSIITSTNLIFS</sequence>
<dbReference type="EMBL" id="JARBHB010000004">
    <property type="protein sequence ID" value="KAJ8886608.1"/>
    <property type="molecule type" value="Genomic_DNA"/>
</dbReference>
<comment type="caution">
    <text evidence="1">The sequence shown here is derived from an EMBL/GenBank/DDBJ whole genome shotgun (WGS) entry which is preliminary data.</text>
</comment>
<protein>
    <submittedName>
        <fullName evidence="1">Uncharacterized protein</fullName>
    </submittedName>
</protein>
<dbReference type="Proteomes" id="UP001159363">
    <property type="component" value="Chromosome X"/>
</dbReference>
<name>A0ABQ9HQG2_9NEOP</name>
<reference evidence="1 2" key="1">
    <citation type="submission" date="2023-02" db="EMBL/GenBank/DDBJ databases">
        <title>LHISI_Scaffold_Assembly.</title>
        <authorList>
            <person name="Stuart O.P."/>
            <person name="Cleave R."/>
            <person name="Magrath M.J.L."/>
            <person name="Mikheyev A.S."/>
        </authorList>
    </citation>
    <scope>NUCLEOTIDE SEQUENCE [LARGE SCALE GENOMIC DNA]</scope>
    <source>
        <strain evidence="1">Daus_M_001</strain>
        <tissue evidence="1">Leg muscle</tissue>
    </source>
</reference>